<dbReference type="Pfam" id="PF10983">
    <property type="entry name" value="DUF2793"/>
    <property type="match status" value="1"/>
</dbReference>
<dbReference type="Proteomes" id="UP000185783">
    <property type="component" value="Unassembled WGS sequence"/>
</dbReference>
<accession>A0A1U7JFW7</accession>
<proteinExistence type="predicted"/>
<dbReference type="AlphaFoldDB" id="A0A1U7JFW7"/>
<name>A0A1U7JFW7_9HYPH</name>
<dbReference type="EMBL" id="LVVZ01000019">
    <property type="protein sequence ID" value="OKL43595.1"/>
    <property type="molecule type" value="Genomic_DNA"/>
</dbReference>
<dbReference type="RefSeq" id="WP_028480853.1">
    <property type="nucleotide sequence ID" value="NZ_LVVZ01000019.1"/>
</dbReference>
<organism evidence="1 2">
    <name type="scientific">Pseudovibrio exalbescens</name>
    <dbReference type="NCBI Taxonomy" id="197461"/>
    <lineage>
        <taxon>Bacteria</taxon>
        <taxon>Pseudomonadati</taxon>
        <taxon>Pseudomonadota</taxon>
        <taxon>Alphaproteobacteria</taxon>
        <taxon>Hyphomicrobiales</taxon>
        <taxon>Stappiaceae</taxon>
        <taxon>Pseudovibrio</taxon>
    </lineage>
</organism>
<comment type="caution">
    <text evidence="1">The sequence shown here is derived from an EMBL/GenBank/DDBJ whole genome shotgun (WGS) entry which is preliminary data.</text>
</comment>
<gene>
    <name evidence="1" type="ORF">A3843_13280</name>
</gene>
<dbReference type="InterPro" id="IPR021251">
    <property type="entry name" value="DUF2793"/>
</dbReference>
<sequence length="270" mass="27752">MSSTQRLGLPFIASAQAQKHVTHNEALFQLDQLVSCAVESRSLSAPPAAPQAGVGYVLPDTASGEWAGHDDGLAFYLDDAWVFTEPVAGQLVLIKDERALVVRTHTGWQRVSVPIGLAEVLSVGAGGSGLAVGDGLPEEQLHVFGNSIVSSGPSKAASGFYVEEELVSGLSGAFADTVMTIPDRAIVLCVSTRTVGAVSGASSYDCGIAGERSKFGGMLGTSVGSSNAGVIGPQAFYAATPLRLSANGGDFSGGDVRVALHYYRPAVPQT</sequence>
<protein>
    <submittedName>
        <fullName evidence="1">Uncharacterized protein</fullName>
    </submittedName>
</protein>
<dbReference type="STRING" id="197461.A3843_13280"/>
<evidence type="ECO:0000313" key="2">
    <source>
        <dbReference type="Proteomes" id="UP000185783"/>
    </source>
</evidence>
<reference evidence="1 2" key="1">
    <citation type="submission" date="2016-03" db="EMBL/GenBank/DDBJ databases">
        <title>Genome sequence of Nesiotobacter sp. nov., a moderately halophilic alphaproteobacterium isolated from the Yellow Sea, China.</title>
        <authorList>
            <person name="Zhang G."/>
            <person name="Zhang R."/>
        </authorList>
    </citation>
    <scope>NUCLEOTIDE SEQUENCE [LARGE SCALE GENOMIC DNA]</scope>
    <source>
        <strain evidence="1 2">WB1-6</strain>
    </source>
</reference>
<evidence type="ECO:0000313" key="1">
    <source>
        <dbReference type="EMBL" id="OKL43595.1"/>
    </source>
</evidence>
<keyword evidence="2" id="KW-1185">Reference proteome</keyword>